<dbReference type="EMBL" id="JARBHA010000008">
    <property type="protein sequence ID" value="KAJ9694451.1"/>
    <property type="molecule type" value="Genomic_DNA"/>
</dbReference>
<evidence type="ECO:0000313" key="3">
    <source>
        <dbReference type="EMBL" id="KAJ9694451.1"/>
    </source>
</evidence>
<protein>
    <submittedName>
        <fullName evidence="3">Uncharacterized protein</fullName>
    </submittedName>
</protein>
<sequence>MARVNTFKAMAIVIFAAVLSMAVSTVSAQDLSEAPAPAPGLDTGSAYSSGISGAMLWSSLVIAALAIFKQ</sequence>
<keyword evidence="1" id="KW-0812">Transmembrane</keyword>
<name>A0AA39DRE1_VITRO</name>
<accession>A0AA39DRE1</accession>
<dbReference type="PANTHER" id="PTHR33659:SF1">
    <property type="entry name" value="PROTEIN, PUTATIVE-RELATED"/>
    <property type="match status" value="1"/>
</dbReference>
<keyword evidence="1" id="KW-1133">Transmembrane helix</keyword>
<reference evidence="3 4" key="1">
    <citation type="journal article" date="2023" name="BMC Biotechnol.">
        <title>Vitis rotundifolia cv Carlos genome sequencing.</title>
        <authorList>
            <person name="Huff M."/>
            <person name="Hulse-Kemp A."/>
            <person name="Scheffler B."/>
            <person name="Youngblood R."/>
            <person name="Simpson S."/>
            <person name="Babiker E."/>
            <person name="Staton M."/>
        </authorList>
    </citation>
    <scope>NUCLEOTIDE SEQUENCE [LARGE SCALE GENOMIC DNA]</scope>
    <source>
        <tissue evidence="3">Leaf</tissue>
    </source>
</reference>
<keyword evidence="2" id="KW-0732">Signal</keyword>
<feature type="chain" id="PRO_5041319346" evidence="2">
    <location>
        <begin position="29"/>
        <end position="70"/>
    </location>
</feature>
<keyword evidence="4" id="KW-1185">Reference proteome</keyword>
<proteinExistence type="predicted"/>
<comment type="caution">
    <text evidence="3">The sequence shown here is derived from an EMBL/GenBank/DDBJ whole genome shotgun (WGS) entry which is preliminary data.</text>
</comment>
<keyword evidence="1" id="KW-0472">Membrane</keyword>
<feature type="signal peptide" evidence="2">
    <location>
        <begin position="1"/>
        <end position="28"/>
    </location>
</feature>
<dbReference type="PANTHER" id="PTHR33659">
    <property type="entry name" value="PROTEIN, PUTATIVE-RELATED-RELATED"/>
    <property type="match status" value="1"/>
</dbReference>
<evidence type="ECO:0000256" key="1">
    <source>
        <dbReference type="SAM" id="Phobius"/>
    </source>
</evidence>
<evidence type="ECO:0000313" key="4">
    <source>
        <dbReference type="Proteomes" id="UP001168098"/>
    </source>
</evidence>
<feature type="transmembrane region" description="Helical" evidence="1">
    <location>
        <begin position="44"/>
        <end position="68"/>
    </location>
</feature>
<dbReference type="Proteomes" id="UP001168098">
    <property type="component" value="Unassembled WGS sequence"/>
</dbReference>
<organism evidence="3 4">
    <name type="scientific">Vitis rotundifolia</name>
    <name type="common">Muscadine grape</name>
    <dbReference type="NCBI Taxonomy" id="103349"/>
    <lineage>
        <taxon>Eukaryota</taxon>
        <taxon>Viridiplantae</taxon>
        <taxon>Streptophyta</taxon>
        <taxon>Embryophyta</taxon>
        <taxon>Tracheophyta</taxon>
        <taxon>Spermatophyta</taxon>
        <taxon>Magnoliopsida</taxon>
        <taxon>eudicotyledons</taxon>
        <taxon>Gunneridae</taxon>
        <taxon>Pentapetalae</taxon>
        <taxon>rosids</taxon>
        <taxon>Vitales</taxon>
        <taxon>Vitaceae</taxon>
        <taxon>Viteae</taxon>
        <taxon>Vitis</taxon>
    </lineage>
</organism>
<dbReference type="AlphaFoldDB" id="A0AA39DRE1"/>
<evidence type="ECO:0000256" key="2">
    <source>
        <dbReference type="SAM" id="SignalP"/>
    </source>
</evidence>
<gene>
    <name evidence="3" type="ORF">PVL29_010100</name>
</gene>